<dbReference type="Proteomes" id="UP000634136">
    <property type="component" value="Unassembled WGS sequence"/>
</dbReference>
<comment type="subcellular location">
    <subcellularLocation>
        <location evidence="1">Cell membrane</location>
        <topology evidence="1">Lipid-anchor</topology>
        <topology evidence="1">GPI-anchor</topology>
    </subcellularLocation>
</comment>
<organism evidence="12 13">
    <name type="scientific">Senna tora</name>
    <dbReference type="NCBI Taxonomy" id="362788"/>
    <lineage>
        <taxon>Eukaryota</taxon>
        <taxon>Viridiplantae</taxon>
        <taxon>Streptophyta</taxon>
        <taxon>Embryophyta</taxon>
        <taxon>Tracheophyta</taxon>
        <taxon>Spermatophyta</taxon>
        <taxon>Magnoliopsida</taxon>
        <taxon>eudicotyledons</taxon>
        <taxon>Gunneridae</taxon>
        <taxon>Pentapetalae</taxon>
        <taxon>rosids</taxon>
        <taxon>fabids</taxon>
        <taxon>Fabales</taxon>
        <taxon>Fabaceae</taxon>
        <taxon>Caesalpinioideae</taxon>
        <taxon>Cassia clade</taxon>
        <taxon>Senna</taxon>
    </lineage>
</organism>
<dbReference type="PANTHER" id="PTHR33044">
    <property type="entry name" value="BIFUNCTIONAL INHIBITOR/LIPID-TRANSFER PROTEIN/SEED STORAGE 2S ALBUMIN SUPERFAMILY PROTEIN-RELATED"/>
    <property type="match status" value="1"/>
</dbReference>
<reference evidence="12" key="1">
    <citation type="submission" date="2020-09" db="EMBL/GenBank/DDBJ databases">
        <title>Genome-Enabled Discovery of Anthraquinone Biosynthesis in Senna tora.</title>
        <authorList>
            <person name="Kang S.-H."/>
            <person name="Pandey R.P."/>
            <person name="Lee C.-M."/>
            <person name="Sim J.-S."/>
            <person name="Jeong J.-T."/>
            <person name="Choi B.-S."/>
            <person name="Jung M."/>
            <person name="Ginzburg D."/>
            <person name="Zhao K."/>
            <person name="Won S.Y."/>
            <person name="Oh T.-J."/>
            <person name="Yu Y."/>
            <person name="Kim N.-H."/>
            <person name="Lee O.R."/>
            <person name="Lee T.-H."/>
            <person name="Bashyal P."/>
            <person name="Kim T.-S."/>
            <person name="Lee W.-H."/>
            <person name="Kawkins C."/>
            <person name="Kim C.-K."/>
            <person name="Kim J.S."/>
            <person name="Ahn B.O."/>
            <person name="Rhee S.Y."/>
            <person name="Sohng J.K."/>
        </authorList>
    </citation>
    <scope>NUCLEOTIDE SEQUENCE</scope>
    <source>
        <tissue evidence="12">Leaf</tissue>
    </source>
</reference>
<evidence type="ECO:0000256" key="5">
    <source>
        <dbReference type="ARBA" id="ARBA00022729"/>
    </source>
</evidence>
<dbReference type="Gene3D" id="1.10.110.10">
    <property type="entry name" value="Plant lipid-transfer and hydrophobic proteins"/>
    <property type="match status" value="2"/>
</dbReference>
<comment type="caution">
    <text evidence="12">The sequence shown here is derived from an EMBL/GenBank/DDBJ whole genome shotgun (WGS) entry which is preliminary data.</text>
</comment>
<dbReference type="FunFam" id="1.10.110.10:FF:000001">
    <property type="entry name" value="Bifunctional inhibitor/lipid-transfer protein/seed storage 2S albumin superfamily protein"/>
    <property type="match status" value="1"/>
</dbReference>
<dbReference type="SUPFAM" id="SSF47699">
    <property type="entry name" value="Bifunctional inhibitor/lipid-transfer protein/seed storage 2S albumin"/>
    <property type="match status" value="2"/>
</dbReference>
<evidence type="ECO:0000256" key="8">
    <source>
        <dbReference type="ARBA" id="ARBA00023288"/>
    </source>
</evidence>
<feature type="compositionally biased region" description="Low complexity" evidence="9">
    <location>
        <begin position="103"/>
        <end position="121"/>
    </location>
</feature>
<feature type="region of interest" description="Disordered" evidence="9">
    <location>
        <begin position="272"/>
        <end position="323"/>
    </location>
</feature>
<evidence type="ECO:0000256" key="10">
    <source>
        <dbReference type="SAM" id="SignalP"/>
    </source>
</evidence>
<keyword evidence="6" id="KW-1015">Disulfide bond</keyword>
<dbReference type="PRINTS" id="PR00382">
    <property type="entry name" value="LIPIDTRNSFER"/>
</dbReference>
<feature type="compositionally biased region" description="Low complexity" evidence="9">
    <location>
        <begin position="282"/>
        <end position="303"/>
    </location>
</feature>
<evidence type="ECO:0000256" key="3">
    <source>
        <dbReference type="ARBA" id="ARBA00022475"/>
    </source>
</evidence>
<accession>A0A834TCD7</accession>
<protein>
    <submittedName>
        <fullName evidence="12">Non-specific lipid-transfer protein-like protein</fullName>
    </submittedName>
</protein>
<evidence type="ECO:0000256" key="4">
    <source>
        <dbReference type="ARBA" id="ARBA00022622"/>
    </source>
</evidence>
<proteinExistence type="inferred from homology"/>
<evidence type="ECO:0000256" key="2">
    <source>
        <dbReference type="ARBA" id="ARBA00009748"/>
    </source>
</evidence>
<dbReference type="GO" id="GO:0006869">
    <property type="term" value="P:lipid transport"/>
    <property type="evidence" value="ECO:0007669"/>
    <property type="project" value="InterPro"/>
</dbReference>
<evidence type="ECO:0000256" key="6">
    <source>
        <dbReference type="ARBA" id="ARBA00023157"/>
    </source>
</evidence>
<keyword evidence="4" id="KW-0472">Membrane</keyword>
<dbReference type="InterPro" id="IPR000528">
    <property type="entry name" value="Plant_nsLTP"/>
</dbReference>
<dbReference type="CDD" id="cd00010">
    <property type="entry name" value="AAI_LTSS"/>
    <property type="match status" value="2"/>
</dbReference>
<evidence type="ECO:0000256" key="1">
    <source>
        <dbReference type="ARBA" id="ARBA00004609"/>
    </source>
</evidence>
<dbReference type="OrthoDB" id="911994at2759"/>
<feature type="compositionally biased region" description="Polar residues" evidence="9">
    <location>
        <begin position="136"/>
        <end position="149"/>
    </location>
</feature>
<feature type="chain" id="PRO_5032586738" evidence="10">
    <location>
        <begin position="18"/>
        <end position="347"/>
    </location>
</feature>
<dbReference type="InterPro" id="IPR016140">
    <property type="entry name" value="Bifunc_inhib/LTP/seed_store"/>
</dbReference>
<evidence type="ECO:0000313" key="13">
    <source>
        <dbReference type="Proteomes" id="UP000634136"/>
    </source>
</evidence>
<evidence type="ECO:0000313" key="12">
    <source>
        <dbReference type="EMBL" id="KAF7818342.1"/>
    </source>
</evidence>
<dbReference type="AlphaFoldDB" id="A0A834TCD7"/>
<dbReference type="GO" id="GO:0098552">
    <property type="term" value="C:side of membrane"/>
    <property type="evidence" value="ECO:0007669"/>
    <property type="project" value="UniProtKB-KW"/>
</dbReference>
<feature type="region of interest" description="Disordered" evidence="9">
    <location>
        <begin position="95"/>
        <end position="149"/>
    </location>
</feature>
<keyword evidence="4" id="KW-0336">GPI-anchor</keyword>
<keyword evidence="8" id="KW-0449">Lipoprotein</keyword>
<feature type="domain" description="Bifunctional inhibitor/plant lipid transfer protein/seed storage helical" evidence="11">
    <location>
        <begin position="21"/>
        <end position="98"/>
    </location>
</feature>
<sequence length="347" mass="35059">MVLMMVVVASVWTQSAAQSGCTSALTSMSSCLNYITGSSPTPSSTCCSQLSSVVQSSPQCLCSVLNGGGSSLGITINQTLALSLPGACKIQTPPVTQCQGGNTNTPTSSSTAPLASPAESPQGSTSDIPNAGSGSGSKTVPSTDGASSHGTTIKISSLLFFMLFLSASKMRPKWDKLGLILVLVTMFHHGTEAQSSCAATLFGLSPCLSYVTGNSTTPSSSCCTQLLSVVQSQPQCLCPAALSGGGAILGFNINQTRATSLPDVCYIKAPPSSSQCGNGNGPSTSATSPPPTTASQTSIPQPSDAGAGSKTLPSTNQRSSDGSIEKTHVKLSVVAIFLVLSLLMIKM</sequence>
<feature type="domain" description="Bifunctional inhibitor/plant lipid transfer protein/seed storage helical" evidence="11">
    <location>
        <begin position="197"/>
        <end position="276"/>
    </location>
</feature>
<dbReference type="InterPro" id="IPR043325">
    <property type="entry name" value="LTSS"/>
</dbReference>
<evidence type="ECO:0000256" key="7">
    <source>
        <dbReference type="ARBA" id="ARBA00023180"/>
    </source>
</evidence>
<keyword evidence="13" id="KW-1185">Reference proteome</keyword>
<dbReference type="InterPro" id="IPR036312">
    <property type="entry name" value="Bifun_inhib/LTP/seed_sf"/>
</dbReference>
<evidence type="ECO:0000256" key="9">
    <source>
        <dbReference type="SAM" id="MobiDB-lite"/>
    </source>
</evidence>
<dbReference type="SMART" id="SM00499">
    <property type="entry name" value="AAI"/>
    <property type="match status" value="2"/>
</dbReference>
<gene>
    <name evidence="12" type="ORF">G2W53_023797</name>
</gene>
<dbReference type="EMBL" id="JAAIUW010000008">
    <property type="protein sequence ID" value="KAF7818342.1"/>
    <property type="molecule type" value="Genomic_DNA"/>
</dbReference>
<dbReference type="GO" id="GO:0008289">
    <property type="term" value="F:lipid binding"/>
    <property type="evidence" value="ECO:0007669"/>
    <property type="project" value="InterPro"/>
</dbReference>
<keyword evidence="7" id="KW-0325">Glycoprotein</keyword>
<keyword evidence="5 10" id="KW-0732">Signal</keyword>
<feature type="compositionally biased region" description="Polar residues" evidence="9">
    <location>
        <begin position="311"/>
        <end position="322"/>
    </location>
</feature>
<dbReference type="Pfam" id="PF14368">
    <property type="entry name" value="LTP_2"/>
    <property type="match status" value="2"/>
</dbReference>
<evidence type="ECO:0000259" key="11">
    <source>
        <dbReference type="SMART" id="SM00499"/>
    </source>
</evidence>
<dbReference type="GO" id="GO:0005886">
    <property type="term" value="C:plasma membrane"/>
    <property type="evidence" value="ECO:0007669"/>
    <property type="project" value="UniProtKB-SubCell"/>
</dbReference>
<name>A0A834TCD7_9FABA</name>
<keyword evidence="3" id="KW-1003">Cell membrane</keyword>
<comment type="similarity">
    <text evidence="2">Belongs to the plant LTP family.</text>
</comment>
<feature type="signal peptide" evidence="10">
    <location>
        <begin position="1"/>
        <end position="17"/>
    </location>
</feature>